<evidence type="ECO:0000313" key="2">
    <source>
        <dbReference type="Proteomes" id="UP001321700"/>
    </source>
</evidence>
<protein>
    <submittedName>
        <fullName evidence="1">DUF2789 family protein</fullName>
    </submittedName>
</protein>
<dbReference type="EMBL" id="JAVBIK010000001">
    <property type="protein sequence ID" value="MDT7517264.1"/>
    <property type="molecule type" value="Genomic_DNA"/>
</dbReference>
<accession>A0ABU3KHL6</accession>
<reference evidence="1 2" key="1">
    <citation type="submission" date="2023-08" db="EMBL/GenBank/DDBJ databases">
        <title>Rhodoferax potami sp. nov. and Rhodoferax mekongensis sp. nov., isolated from the Mekong River in Thailand.</title>
        <authorList>
            <person name="Kitikhun S."/>
            <person name="Charoenyingcharoen P."/>
            <person name="Siriarchawattana P."/>
            <person name="Likhitrattanapisal S."/>
            <person name="Nilsakha T."/>
            <person name="Chanpet A."/>
            <person name="Rattanawaree P."/>
            <person name="Ingsriswang S."/>
        </authorList>
    </citation>
    <scope>NUCLEOTIDE SEQUENCE [LARGE SCALE GENOMIC DNA]</scope>
    <source>
        <strain evidence="1 2">TBRC 17660</strain>
    </source>
</reference>
<keyword evidence="2" id="KW-1185">Reference proteome</keyword>
<evidence type="ECO:0000313" key="1">
    <source>
        <dbReference type="EMBL" id="MDT7517264.1"/>
    </source>
</evidence>
<name>A0ABU3KHL6_9BURK</name>
<proteinExistence type="predicted"/>
<dbReference type="Pfam" id="PF10982">
    <property type="entry name" value="DUF2789"/>
    <property type="match status" value="1"/>
</dbReference>
<dbReference type="InterPro" id="IPR038086">
    <property type="entry name" value="DUF2789_sf"/>
</dbReference>
<dbReference type="Proteomes" id="UP001321700">
    <property type="component" value="Unassembled WGS sequence"/>
</dbReference>
<organism evidence="1 2">
    <name type="scientific">Rhodoferax potami</name>
    <dbReference type="NCBI Taxonomy" id="3068338"/>
    <lineage>
        <taxon>Bacteria</taxon>
        <taxon>Pseudomonadati</taxon>
        <taxon>Pseudomonadota</taxon>
        <taxon>Betaproteobacteria</taxon>
        <taxon>Burkholderiales</taxon>
        <taxon>Comamonadaceae</taxon>
        <taxon>Rhodoferax</taxon>
    </lineage>
</organism>
<sequence length="81" mass="9098">MHHFHQLFAQLGLPNHPEDIQRFITLHSAMAEGMRLPDAPYWTASQAAFLRESLTQDSDWSDMVDQLSLALRLAPVAEGAP</sequence>
<dbReference type="InterPro" id="IPR021250">
    <property type="entry name" value="DUF2789"/>
</dbReference>
<dbReference type="Gene3D" id="1.10.10.1130">
    <property type="entry name" value="Uncharacterised protein PF10982, DUF2789"/>
    <property type="match status" value="1"/>
</dbReference>
<comment type="caution">
    <text evidence="1">The sequence shown here is derived from an EMBL/GenBank/DDBJ whole genome shotgun (WGS) entry which is preliminary data.</text>
</comment>
<gene>
    <name evidence="1" type="ORF">RAE19_00650</name>
</gene>
<dbReference type="RefSeq" id="WP_313873102.1">
    <property type="nucleotide sequence ID" value="NZ_JAVBIK010000001.1"/>
</dbReference>